<evidence type="ECO:0000313" key="6">
    <source>
        <dbReference type="Proteomes" id="UP000253831"/>
    </source>
</evidence>
<dbReference type="Pfam" id="PF00376">
    <property type="entry name" value="MerR"/>
    <property type="match status" value="1"/>
</dbReference>
<evidence type="ECO:0000256" key="3">
    <source>
        <dbReference type="ARBA" id="ARBA00023163"/>
    </source>
</evidence>
<evidence type="ECO:0000256" key="1">
    <source>
        <dbReference type="ARBA" id="ARBA00023015"/>
    </source>
</evidence>
<dbReference type="PANTHER" id="PTHR30204:SF94">
    <property type="entry name" value="HEAVY METAL-DEPENDENT TRANSCRIPTIONAL REGULATOR HI_0293-RELATED"/>
    <property type="match status" value="1"/>
</dbReference>
<comment type="caution">
    <text evidence="5">The sequence shown here is derived from an EMBL/GenBank/DDBJ whole genome shotgun (WGS) entry which is preliminary data.</text>
</comment>
<organism evidence="5 6">
    <name type="scientific">Candidatus Accumulibacter meliphilus</name>
    <dbReference type="NCBI Taxonomy" id="2211374"/>
    <lineage>
        <taxon>Bacteria</taxon>
        <taxon>Pseudomonadati</taxon>
        <taxon>Pseudomonadota</taxon>
        <taxon>Betaproteobacteria</taxon>
        <taxon>Candidatus Accumulibacter</taxon>
    </lineage>
</organism>
<reference evidence="5 6" key="1">
    <citation type="submission" date="2018-05" db="EMBL/GenBank/DDBJ databases">
        <title>Integrated omic analyses show evidence that a Ca. Accumulibacter phosphatis strain performs denitrification under micro-aerobic conditions.</title>
        <authorList>
            <person name="Camejo P.Y."/>
            <person name="Katherine M.D."/>
            <person name="Daniel N.R."/>
        </authorList>
    </citation>
    <scope>NUCLEOTIDE SEQUENCE [LARGE SCALE GENOMIC DNA]</scope>
    <source>
        <strain evidence="5">UW-LDO-IC</strain>
    </source>
</reference>
<dbReference type="InterPro" id="IPR009061">
    <property type="entry name" value="DNA-bd_dom_put_sf"/>
</dbReference>
<keyword evidence="2" id="KW-0238">DNA-binding</keyword>
<dbReference type="GO" id="GO:0003677">
    <property type="term" value="F:DNA binding"/>
    <property type="evidence" value="ECO:0007669"/>
    <property type="project" value="UniProtKB-KW"/>
</dbReference>
<dbReference type="InterPro" id="IPR047057">
    <property type="entry name" value="MerR_fam"/>
</dbReference>
<feature type="domain" description="HTH merR-type" evidence="4">
    <location>
        <begin position="1"/>
        <end position="69"/>
    </location>
</feature>
<protein>
    <submittedName>
        <fullName evidence="5">MerR family transcriptional regulator</fullName>
    </submittedName>
</protein>
<dbReference type="Pfam" id="PF09278">
    <property type="entry name" value="MerR-DNA-bind"/>
    <property type="match status" value="1"/>
</dbReference>
<proteinExistence type="predicted"/>
<keyword evidence="3" id="KW-0804">Transcription</keyword>
<dbReference type="GO" id="GO:0003700">
    <property type="term" value="F:DNA-binding transcription factor activity"/>
    <property type="evidence" value="ECO:0007669"/>
    <property type="project" value="InterPro"/>
</dbReference>
<dbReference type="InterPro" id="IPR000551">
    <property type="entry name" value="MerR-type_HTH_dom"/>
</dbReference>
<dbReference type="PROSITE" id="PS50937">
    <property type="entry name" value="HTH_MERR_2"/>
    <property type="match status" value="1"/>
</dbReference>
<dbReference type="SUPFAM" id="SSF46955">
    <property type="entry name" value="Putative DNA-binding domain"/>
    <property type="match status" value="1"/>
</dbReference>
<dbReference type="PRINTS" id="PR00040">
    <property type="entry name" value="HTHMERR"/>
</dbReference>
<dbReference type="AlphaFoldDB" id="A0A369XS43"/>
<name>A0A369XS43_9PROT</name>
<dbReference type="Gene3D" id="1.10.1660.10">
    <property type="match status" value="1"/>
</dbReference>
<dbReference type="SMART" id="SM00422">
    <property type="entry name" value="HTH_MERR"/>
    <property type="match status" value="1"/>
</dbReference>
<gene>
    <name evidence="5" type="ORF">DVS81_05330</name>
</gene>
<keyword evidence="1" id="KW-0805">Transcription regulation</keyword>
<evidence type="ECO:0000256" key="2">
    <source>
        <dbReference type="ARBA" id="ARBA00023125"/>
    </source>
</evidence>
<evidence type="ECO:0000313" key="5">
    <source>
        <dbReference type="EMBL" id="RDE51582.1"/>
    </source>
</evidence>
<accession>A0A369XS43</accession>
<dbReference type="InterPro" id="IPR015358">
    <property type="entry name" value="Tscrpt_reg_MerR_DNA-bd"/>
</dbReference>
<dbReference type="EMBL" id="QPGA01000006">
    <property type="protein sequence ID" value="RDE51582.1"/>
    <property type="molecule type" value="Genomic_DNA"/>
</dbReference>
<dbReference type="PANTHER" id="PTHR30204">
    <property type="entry name" value="REDOX-CYCLING DRUG-SENSING TRANSCRIPTIONAL ACTIVATOR SOXR"/>
    <property type="match status" value="1"/>
</dbReference>
<evidence type="ECO:0000259" key="4">
    <source>
        <dbReference type="PROSITE" id="PS50937"/>
    </source>
</evidence>
<dbReference type="Proteomes" id="UP000253831">
    <property type="component" value="Unassembled WGS sequence"/>
</dbReference>
<sequence length="146" mass="16478">MKVSEVARLVGVTPDTVRYYASIRLLVPAIDPDNGYRRFKDTDVHRLRFVLRAKRLGFHLDEIAEILGVADRGRTPCPMVREIVQRRIVETRERVAEMQALQARLELALSLWAEMPNGEPDGHATCALIDATSVALLACHERPYAT</sequence>